<evidence type="ECO:0000313" key="2">
    <source>
        <dbReference type="EMBL" id="KFX42685.1"/>
    </source>
</evidence>
<dbReference type="HOGENOM" id="CLU_2028280_0_0_1"/>
<protein>
    <submittedName>
        <fullName evidence="2">Uncharacterized protein</fullName>
    </submittedName>
</protein>
<name>A0A093URX3_TALMA</name>
<feature type="region of interest" description="Disordered" evidence="1">
    <location>
        <begin position="100"/>
        <end position="122"/>
    </location>
</feature>
<gene>
    <name evidence="2" type="ORF">GQ26_0420780</name>
</gene>
<reference evidence="2" key="1">
    <citation type="journal article" date="2014" name="PLoS Genet.">
        <title>Signature Gene Expression Reveals Novel Clues to the Molecular Mechanisms of Dimorphic Transition in Penicillium marneffei.</title>
        <authorList>
            <person name="Yang E."/>
            <person name="Wang G."/>
            <person name="Cai J."/>
            <person name="Woo P.C."/>
            <person name="Lau S.K."/>
            <person name="Yuen K.-Y."/>
            <person name="Chow W.-N."/>
            <person name="Lin X."/>
        </authorList>
    </citation>
    <scope>NUCLEOTIDE SEQUENCE [LARGE SCALE GENOMIC DNA]</scope>
    <source>
        <strain evidence="2">PM1</strain>
    </source>
</reference>
<dbReference type="EMBL" id="JPOX01000042">
    <property type="protein sequence ID" value="KFX42685.1"/>
    <property type="molecule type" value="Genomic_DNA"/>
</dbReference>
<accession>A0A093URX3</accession>
<sequence>MYYVRCCAVHAKGSDDPTSHLLRRIFNNSANRSQDNHATRTEVTGSHGEVHYVFPVIDSNVYITPGKTQRDGVTKPIIDSSGTMTGYSTGRPSLAGLAVPVLHSPTPPPSNFSTSIGSADTM</sequence>
<dbReference type="AlphaFoldDB" id="A0A093URX3"/>
<proteinExistence type="predicted"/>
<organism evidence="2">
    <name type="scientific">Talaromyces marneffei PM1</name>
    <dbReference type="NCBI Taxonomy" id="1077442"/>
    <lineage>
        <taxon>Eukaryota</taxon>
        <taxon>Fungi</taxon>
        <taxon>Dikarya</taxon>
        <taxon>Ascomycota</taxon>
        <taxon>Pezizomycotina</taxon>
        <taxon>Eurotiomycetes</taxon>
        <taxon>Eurotiomycetidae</taxon>
        <taxon>Eurotiales</taxon>
        <taxon>Trichocomaceae</taxon>
        <taxon>Talaromyces</taxon>
        <taxon>Talaromyces sect. Talaromyces</taxon>
    </lineage>
</organism>
<evidence type="ECO:0000256" key="1">
    <source>
        <dbReference type="SAM" id="MobiDB-lite"/>
    </source>
</evidence>
<comment type="caution">
    <text evidence="2">The sequence shown here is derived from an EMBL/GenBank/DDBJ whole genome shotgun (WGS) entry which is preliminary data.</text>
</comment>